<dbReference type="KEGG" id="gbi:PG2T_06025"/>
<dbReference type="PROSITE" id="PS51296">
    <property type="entry name" value="RIESKE"/>
    <property type="match status" value="1"/>
</dbReference>
<keyword evidence="10" id="KW-1185">Reference proteome</keyword>
<evidence type="ECO:0000256" key="2">
    <source>
        <dbReference type="ARBA" id="ARBA00022714"/>
    </source>
</evidence>
<evidence type="ECO:0000256" key="5">
    <source>
        <dbReference type="ARBA" id="ARBA00023004"/>
    </source>
</evidence>
<dbReference type="Pfam" id="PF00355">
    <property type="entry name" value="Rieske"/>
    <property type="match status" value="1"/>
</dbReference>
<evidence type="ECO:0000256" key="4">
    <source>
        <dbReference type="ARBA" id="ARBA00023002"/>
    </source>
</evidence>
<reference evidence="10" key="1">
    <citation type="submission" date="2016-03" db="EMBL/GenBank/DDBJ databases">
        <title>Complete genome sequence of Solimmundus cernigliae, representing a novel lineage of polycyclic aromatic hydrocarbon degraders within the Gammaproteobacteria.</title>
        <authorList>
            <person name="Singleton D.R."/>
            <person name="Dickey A.N."/>
            <person name="Scholl E.H."/>
            <person name="Wright F.A."/>
            <person name="Aitken M.D."/>
        </authorList>
    </citation>
    <scope>NUCLEOTIDE SEQUENCE [LARGE SCALE GENOMIC DNA]</scope>
    <source>
        <strain evidence="10">TR3.2</strain>
    </source>
</reference>
<dbReference type="GO" id="GO:0051537">
    <property type="term" value="F:2 iron, 2 sulfur cluster binding"/>
    <property type="evidence" value="ECO:0007669"/>
    <property type="project" value="UniProtKB-KW"/>
</dbReference>
<evidence type="ECO:0000313" key="10">
    <source>
        <dbReference type="Proteomes" id="UP000092952"/>
    </source>
</evidence>
<dbReference type="OrthoDB" id="9794779at2"/>
<dbReference type="InterPro" id="IPR015881">
    <property type="entry name" value="ARHD_Rieske_2Fe_2S"/>
</dbReference>
<evidence type="ECO:0000256" key="7">
    <source>
        <dbReference type="ARBA" id="ARBA00023027"/>
    </source>
</evidence>
<dbReference type="InterPro" id="IPR017941">
    <property type="entry name" value="Rieske_2Fe-2S"/>
</dbReference>
<dbReference type="Gene3D" id="2.102.10.10">
    <property type="entry name" value="Rieske [2Fe-2S] iron-sulphur domain"/>
    <property type="match status" value="1"/>
</dbReference>
<dbReference type="InterPro" id="IPR015879">
    <property type="entry name" value="Ring_hydroxy_dOase_asu_C_dom"/>
</dbReference>
<evidence type="ECO:0000256" key="3">
    <source>
        <dbReference type="ARBA" id="ARBA00022723"/>
    </source>
</evidence>
<keyword evidence="4" id="KW-0560">Oxidoreductase</keyword>
<keyword evidence="6" id="KW-0411">Iron-sulfur</keyword>
<dbReference type="FunCoup" id="A0A1B1YSJ7">
    <property type="interactions" value="51"/>
</dbReference>
<comment type="cofactor">
    <cofactor evidence="1">
        <name>Fe cation</name>
        <dbReference type="ChEBI" id="CHEBI:24875"/>
    </cofactor>
</comment>
<dbReference type="InterPro" id="IPR036922">
    <property type="entry name" value="Rieske_2Fe-2S_sf"/>
</dbReference>
<sequence length="398" mass="45033">MGATEQPFITKYPTAVPAMGDGPLPVAPYISREFFEREREKVFKRAWLEVARAEDIPNPGDYRVVDIEVLGWSLILTRGEDGQLRGFHNICTHRGNKVAQQKAGNARGFTCGFHGWVFGNDGELKYMAGEEYFPPGTDRCKLGLKPVTLDTWNGFVFIHPQAEPAQTLREFLGGMADQLDPFPFDRCTRIARYEATPRANWKVVLDAFQEAFHAIMVHRASLPKSAAAAPNPSAALTSARFHGPHRSLSAWANPDYRPPEVGMIVGKYGPTFATAKDQFPGINPNRDENWWFDINVVFPNFFCDTGPGWYFTYNFWPISENRTRWTMDIYQLKAEHAGGLLAQEHTKILLRDAVLEDFSTLEATQQMMETGVLTHITISELEIALRHQMHIIDQWLAA</sequence>
<dbReference type="CDD" id="cd03469">
    <property type="entry name" value="Rieske_RO_Alpha_N"/>
    <property type="match status" value="1"/>
</dbReference>
<dbReference type="RefSeq" id="WP_068803451.1">
    <property type="nucleotide sequence ID" value="NZ_CP014671.1"/>
</dbReference>
<evidence type="ECO:0000256" key="1">
    <source>
        <dbReference type="ARBA" id="ARBA00001962"/>
    </source>
</evidence>
<dbReference type="Pfam" id="PF00848">
    <property type="entry name" value="Ring_hydroxyl_A"/>
    <property type="match status" value="1"/>
</dbReference>
<keyword evidence="3" id="KW-0479">Metal-binding</keyword>
<dbReference type="PRINTS" id="PR00090">
    <property type="entry name" value="RNGDIOXGNASE"/>
</dbReference>
<name>A0A1B1YSJ7_9GAMM</name>
<evidence type="ECO:0000313" key="9">
    <source>
        <dbReference type="EMBL" id="ANX03794.1"/>
    </source>
</evidence>
<dbReference type="EMBL" id="CP014671">
    <property type="protein sequence ID" value="ANX03794.1"/>
    <property type="molecule type" value="Genomic_DNA"/>
</dbReference>
<dbReference type="AlphaFoldDB" id="A0A1B1YSJ7"/>
<evidence type="ECO:0000259" key="8">
    <source>
        <dbReference type="PROSITE" id="PS51296"/>
    </source>
</evidence>
<dbReference type="PANTHER" id="PTHR43756:SF5">
    <property type="entry name" value="CHOLINE MONOOXYGENASE, CHLOROPLASTIC"/>
    <property type="match status" value="1"/>
</dbReference>
<dbReference type="GO" id="GO:0005506">
    <property type="term" value="F:iron ion binding"/>
    <property type="evidence" value="ECO:0007669"/>
    <property type="project" value="InterPro"/>
</dbReference>
<protein>
    <recommendedName>
        <fullName evidence="8">Rieske domain-containing protein</fullName>
    </recommendedName>
</protein>
<proteinExistence type="predicted"/>
<feature type="domain" description="Rieske" evidence="8">
    <location>
        <begin position="47"/>
        <end position="158"/>
    </location>
</feature>
<keyword evidence="2" id="KW-0001">2Fe-2S</keyword>
<keyword evidence="5" id="KW-0408">Iron</keyword>
<organism evidence="9 10">
    <name type="scientific">Immundisolibacter cernigliae</name>
    <dbReference type="NCBI Taxonomy" id="1810504"/>
    <lineage>
        <taxon>Bacteria</taxon>
        <taxon>Pseudomonadati</taxon>
        <taxon>Pseudomonadota</taxon>
        <taxon>Gammaproteobacteria</taxon>
        <taxon>Immundisolibacterales</taxon>
        <taxon>Immundisolibacteraceae</taxon>
        <taxon>Immundisolibacter</taxon>
    </lineage>
</organism>
<dbReference type="Gene3D" id="3.90.380.10">
    <property type="entry name" value="Naphthalene 1,2-dioxygenase Alpha Subunit, Chain A, domain 1"/>
    <property type="match status" value="1"/>
</dbReference>
<dbReference type="PANTHER" id="PTHR43756">
    <property type="entry name" value="CHOLINE MONOOXYGENASE, CHLOROPLASTIC"/>
    <property type="match status" value="1"/>
</dbReference>
<dbReference type="SUPFAM" id="SSF55961">
    <property type="entry name" value="Bet v1-like"/>
    <property type="match status" value="1"/>
</dbReference>
<evidence type="ECO:0000256" key="6">
    <source>
        <dbReference type="ARBA" id="ARBA00023014"/>
    </source>
</evidence>
<dbReference type="GO" id="GO:0016491">
    <property type="term" value="F:oxidoreductase activity"/>
    <property type="evidence" value="ECO:0007669"/>
    <property type="project" value="UniProtKB-KW"/>
</dbReference>
<dbReference type="PROSITE" id="PS00570">
    <property type="entry name" value="RING_HYDROXYL_ALPHA"/>
    <property type="match status" value="1"/>
</dbReference>
<dbReference type="InterPro" id="IPR001663">
    <property type="entry name" value="Rng_hydr_dOase-A"/>
</dbReference>
<dbReference type="Proteomes" id="UP000092952">
    <property type="component" value="Chromosome"/>
</dbReference>
<dbReference type="CDD" id="cd00680">
    <property type="entry name" value="RHO_alpha_C"/>
    <property type="match status" value="1"/>
</dbReference>
<accession>A0A1B1YSJ7</accession>
<dbReference type="SUPFAM" id="SSF50022">
    <property type="entry name" value="ISP domain"/>
    <property type="match status" value="1"/>
</dbReference>
<keyword evidence="7" id="KW-0520">NAD</keyword>
<gene>
    <name evidence="9" type="ORF">PG2T_06025</name>
</gene>
<dbReference type="InParanoid" id="A0A1B1YSJ7"/>